<keyword evidence="2" id="KW-0808">Transferase</keyword>
<dbReference type="AlphaFoldDB" id="A0A6M3M803"/>
<dbReference type="GO" id="GO:0016740">
    <property type="term" value="F:transferase activity"/>
    <property type="evidence" value="ECO:0007669"/>
    <property type="project" value="UniProtKB-KW"/>
</dbReference>
<accession>A0A6M3M803</accession>
<dbReference type="SUPFAM" id="SSF52540">
    <property type="entry name" value="P-loop containing nucleoside triphosphate hydrolases"/>
    <property type="match status" value="1"/>
</dbReference>
<dbReference type="InterPro" id="IPR027417">
    <property type="entry name" value="P-loop_NTPase"/>
</dbReference>
<evidence type="ECO:0000313" key="3">
    <source>
        <dbReference type="EMBL" id="QJB04848.1"/>
    </source>
</evidence>
<evidence type="ECO:0000256" key="1">
    <source>
        <dbReference type="SAM" id="MobiDB-lite"/>
    </source>
</evidence>
<name>A0A6M3M803_9ZZZZ</name>
<feature type="region of interest" description="Disordered" evidence="1">
    <location>
        <begin position="69"/>
        <end position="89"/>
    </location>
</feature>
<dbReference type="EMBL" id="MT143704">
    <property type="protein sequence ID" value="QJB01022.1"/>
    <property type="molecule type" value="Genomic_DNA"/>
</dbReference>
<dbReference type="EMBL" id="MT143891">
    <property type="protein sequence ID" value="QJB04848.1"/>
    <property type="molecule type" value="Genomic_DNA"/>
</dbReference>
<proteinExistence type="predicted"/>
<reference evidence="2" key="1">
    <citation type="submission" date="2020-03" db="EMBL/GenBank/DDBJ databases">
        <title>The deep terrestrial virosphere.</title>
        <authorList>
            <person name="Holmfeldt K."/>
            <person name="Nilsson E."/>
            <person name="Simone D."/>
            <person name="Lopez-Fernandez M."/>
            <person name="Wu X."/>
            <person name="de Brujin I."/>
            <person name="Lundin D."/>
            <person name="Andersson A."/>
            <person name="Bertilsson S."/>
            <person name="Dopson M."/>
        </authorList>
    </citation>
    <scope>NUCLEOTIDE SEQUENCE</scope>
    <source>
        <strain evidence="2">MM171A00153</strain>
        <strain evidence="3">MM171B00165</strain>
    </source>
</reference>
<gene>
    <name evidence="2" type="ORF">MM171A00153_0041</name>
    <name evidence="3" type="ORF">MM171B00165_0024</name>
</gene>
<sequence length="255" mass="28915">MRIRDLVVTGVCRSGTSLFTKLLNDCLDNLVATNEVADGPRALPAYFRNVRRALLEGRPIGNRFDRSGELATNSWDQGPHGGATVGEWRPDKPLTPDFCLATKGMLGFIDRLEKISWPTIVIVRDPAYTLGSWNLPKTRFQHVAQIMDHDLHQWWRHNPFAWTREDRLGRQAEYWEWLARKIAGRAPGVLLVRYEDLVGDAGATLGRVGRWIGCGMSIEAPVLESMNQDDRYPAMPEIRPVVEEVCQTRRAFGYA</sequence>
<protein>
    <submittedName>
        <fullName evidence="2">Putative sulfotransferase domain contining protein</fullName>
    </submittedName>
</protein>
<dbReference type="Gene3D" id="3.40.50.300">
    <property type="entry name" value="P-loop containing nucleotide triphosphate hydrolases"/>
    <property type="match status" value="1"/>
</dbReference>
<organism evidence="2">
    <name type="scientific">viral metagenome</name>
    <dbReference type="NCBI Taxonomy" id="1070528"/>
    <lineage>
        <taxon>unclassified sequences</taxon>
        <taxon>metagenomes</taxon>
        <taxon>organismal metagenomes</taxon>
    </lineage>
</organism>
<evidence type="ECO:0000313" key="2">
    <source>
        <dbReference type="EMBL" id="QJB01022.1"/>
    </source>
</evidence>